<dbReference type="PANTHER" id="PTHR21310">
    <property type="entry name" value="AMINOGLYCOSIDE PHOSPHOTRANSFERASE-RELATED-RELATED"/>
    <property type="match status" value="1"/>
</dbReference>
<comment type="caution">
    <text evidence="1">The sequence shown here is derived from an EMBL/GenBank/DDBJ whole genome shotgun (WGS) entry which is preliminary data.</text>
</comment>
<reference evidence="1 2" key="1">
    <citation type="submission" date="2017-02" db="EMBL/GenBank/DDBJ databases">
        <title>Genomes of Trichoderma spp. with biocontrol activity.</title>
        <authorList>
            <person name="Gardiner D."/>
            <person name="Kazan K."/>
            <person name="Vos C."/>
            <person name="Harvey P."/>
        </authorList>
    </citation>
    <scope>NUCLEOTIDE SEQUENCE [LARGE SCALE GENOMIC DNA]</scope>
    <source>
        <strain evidence="1 2">Tr1</strain>
    </source>
</reference>
<dbReference type="Gene3D" id="3.30.200.20">
    <property type="entry name" value="Phosphorylase Kinase, domain 1"/>
    <property type="match status" value="1"/>
</dbReference>
<gene>
    <name evidence="1" type="ORF">THARTR1_10711</name>
</gene>
<dbReference type="Proteomes" id="UP000236290">
    <property type="component" value="Unassembled WGS sequence"/>
</dbReference>
<protein>
    <recommendedName>
        <fullName evidence="3">Aminoglycoside phosphotransferase domain-containing protein</fullName>
    </recommendedName>
</protein>
<evidence type="ECO:0000313" key="2">
    <source>
        <dbReference type="Proteomes" id="UP000236290"/>
    </source>
</evidence>
<dbReference type="InterPro" id="IPR011009">
    <property type="entry name" value="Kinase-like_dom_sf"/>
</dbReference>
<name>A0A2K0TM55_TRIHA</name>
<dbReference type="InterPro" id="IPR051678">
    <property type="entry name" value="AGP_Transferase"/>
</dbReference>
<evidence type="ECO:0000313" key="1">
    <source>
        <dbReference type="EMBL" id="PNP46612.1"/>
    </source>
</evidence>
<dbReference type="EMBL" id="MTYI01000268">
    <property type="protein sequence ID" value="PNP46612.1"/>
    <property type="molecule type" value="Genomic_DNA"/>
</dbReference>
<sequence length="164" mass="18898">MQRRNDDWEGFANLSPDSDKHKRIQLLFSSGNFEHLKARAIESRIKHQPNLPLTVKCDINLNCFTSGFNNVVLELAFSDEISWIARIPYQDFNDNDRISMLSEIATMKIIQEKTTIPIPRVFEFEASADQPFGYPYIIMEYLSGRILPNGLATTTPIRYRVKVA</sequence>
<organism evidence="1 2">
    <name type="scientific">Trichoderma harzianum</name>
    <name type="common">Hypocrea lixii</name>
    <dbReference type="NCBI Taxonomy" id="5544"/>
    <lineage>
        <taxon>Eukaryota</taxon>
        <taxon>Fungi</taxon>
        <taxon>Dikarya</taxon>
        <taxon>Ascomycota</taxon>
        <taxon>Pezizomycotina</taxon>
        <taxon>Sordariomycetes</taxon>
        <taxon>Hypocreomycetidae</taxon>
        <taxon>Hypocreales</taxon>
        <taxon>Hypocreaceae</taxon>
        <taxon>Trichoderma</taxon>
    </lineage>
</organism>
<evidence type="ECO:0008006" key="3">
    <source>
        <dbReference type="Google" id="ProtNLM"/>
    </source>
</evidence>
<proteinExistence type="predicted"/>
<accession>A0A2K0TM55</accession>
<dbReference type="SUPFAM" id="SSF56112">
    <property type="entry name" value="Protein kinase-like (PK-like)"/>
    <property type="match status" value="1"/>
</dbReference>
<dbReference type="OrthoDB" id="10003767at2759"/>
<dbReference type="AlphaFoldDB" id="A0A2K0TM55"/>
<dbReference type="PANTHER" id="PTHR21310:SF15">
    <property type="entry name" value="AMINOGLYCOSIDE PHOSPHOTRANSFERASE DOMAIN-CONTAINING PROTEIN"/>
    <property type="match status" value="1"/>
</dbReference>